<dbReference type="EMBL" id="FMHG01000002">
    <property type="protein sequence ID" value="SCJ86219.1"/>
    <property type="molecule type" value="Genomic_DNA"/>
</dbReference>
<name>A0A1C6JVX4_9FIRM</name>
<keyword evidence="1" id="KW-0472">Membrane</keyword>
<gene>
    <name evidence="2" type="ORF">SAMEA3545359_02336</name>
</gene>
<feature type="transmembrane region" description="Helical" evidence="1">
    <location>
        <begin position="99"/>
        <end position="118"/>
    </location>
</feature>
<feature type="transmembrane region" description="Helical" evidence="1">
    <location>
        <begin position="130"/>
        <end position="148"/>
    </location>
</feature>
<evidence type="ECO:0000256" key="1">
    <source>
        <dbReference type="SAM" id="Phobius"/>
    </source>
</evidence>
<accession>A0A1C6JVX4</accession>
<sequence length="219" mass="25522">MAARARLLLRQFRNMGWKYFVPWVLLFGLIPLLTWRYIQSSGLTPDVYDYMRPGVYNDFERYIPMALVWYLVLLFYEFVDNPACELLYAYDGVKKTRLIDLLAVHLHIVLMAALLLFGYQFILPGLWQEFGRLCIILLVYSCTMYGLMYLAKSTLFAAMAVVIYHLLGAFMWSDGALFDLFSEMRIDGTQPPPTNYTPFLLWAAILLGLGVFLNRRYVK</sequence>
<keyword evidence="1" id="KW-0812">Transmembrane</keyword>
<keyword evidence="1" id="KW-1133">Transmembrane helix</keyword>
<protein>
    <recommendedName>
        <fullName evidence="3">ABC-2 family transporter protein</fullName>
    </recommendedName>
</protein>
<organism evidence="2">
    <name type="scientific">uncultured Anaerotruncus sp</name>
    <dbReference type="NCBI Taxonomy" id="905011"/>
    <lineage>
        <taxon>Bacteria</taxon>
        <taxon>Bacillati</taxon>
        <taxon>Bacillota</taxon>
        <taxon>Clostridia</taxon>
        <taxon>Eubacteriales</taxon>
        <taxon>Oscillospiraceae</taxon>
        <taxon>Anaerotruncus</taxon>
        <taxon>environmental samples</taxon>
    </lineage>
</organism>
<feature type="transmembrane region" description="Helical" evidence="1">
    <location>
        <begin position="62"/>
        <end position="79"/>
    </location>
</feature>
<proteinExistence type="predicted"/>
<feature type="transmembrane region" description="Helical" evidence="1">
    <location>
        <begin position="155"/>
        <end position="173"/>
    </location>
</feature>
<evidence type="ECO:0008006" key="3">
    <source>
        <dbReference type="Google" id="ProtNLM"/>
    </source>
</evidence>
<feature type="transmembrane region" description="Helical" evidence="1">
    <location>
        <begin position="193"/>
        <end position="213"/>
    </location>
</feature>
<feature type="transmembrane region" description="Helical" evidence="1">
    <location>
        <begin position="20"/>
        <end position="38"/>
    </location>
</feature>
<dbReference type="AlphaFoldDB" id="A0A1C6JVX4"/>
<evidence type="ECO:0000313" key="2">
    <source>
        <dbReference type="EMBL" id="SCJ86219.1"/>
    </source>
</evidence>
<reference evidence="2" key="1">
    <citation type="submission" date="2015-09" db="EMBL/GenBank/DDBJ databases">
        <authorList>
            <consortium name="Pathogen Informatics"/>
        </authorList>
    </citation>
    <scope>NUCLEOTIDE SEQUENCE</scope>
    <source>
        <strain evidence="2">2789STDY5834896</strain>
    </source>
</reference>